<evidence type="ECO:0000256" key="1">
    <source>
        <dbReference type="SAM" id="MobiDB-lite"/>
    </source>
</evidence>
<feature type="region of interest" description="Disordered" evidence="1">
    <location>
        <begin position="41"/>
        <end position="77"/>
    </location>
</feature>
<accession>A0A843WYK0</accession>
<feature type="compositionally biased region" description="Basic and acidic residues" evidence="1">
    <location>
        <begin position="63"/>
        <end position="77"/>
    </location>
</feature>
<reference evidence="2" key="1">
    <citation type="submission" date="2017-07" db="EMBL/GenBank/DDBJ databases">
        <title>Taro Niue Genome Assembly and Annotation.</title>
        <authorList>
            <person name="Atibalentja N."/>
            <person name="Keating K."/>
            <person name="Fields C.J."/>
        </authorList>
    </citation>
    <scope>NUCLEOTIDE SEQUENCE</scope>
    <source>
        <strain evidence="2">Niue_2</strain>
        <tissue evidence="2">Leaf</tissue>
    </source>
</reference>
<name>A0A843WYK0_COLES</name>
<feature type="region of interest" description="Disordered" evidence="1">
    <location>
        <begin position="1"/>
        <end position="25"/>
    </location>
</feature>
<organism evidence="2 3">
    <name type="scientific">Colocasia esculenta</name>
    <name type="common">Wild taro</name>
    <name type="synonym">Arum esculentum</name>
    <dbReference type="NCBI Taxonomy" id="4460"/>
    <lineage>
        <taxon>Eukaryota</taxon>
        <taxon>Viridiplantae</taxon>
        <taxon>Streptophyta</taxon>
        <taxon>Embryophyta</taxon>
        <taxon>Tracheophyta</taxon>
        <taxon>Spermatophyta</taxon>
        <taxon>Magnoliopsida</taxon>
        <taxon>Liliopsida</taxon>
        <taxon>Araceae</taxon>
        <taxon>Aroideae</taxon>
        <taxon>Colocasieae</taxon>
        <taxon>Colocasia</taxon>
    </lineage>
</organism>
<dbReference type="Proteomes" id="UP000652761">
    <property type="component" value="Unassembled WGS sequence"/>
</dbReference>
<dbReference type="EMBL" id="NMUH01004656">
    <property type="protein sequence ID" value="MQM10371.1"/>
    <property type="molecule type" value="Genomic_DNA"/>
</dbReference>
<evidence type="ECO:0000313" key="2">
    <source>
        <dbReference type="EMBL" id="MQM10371.1"/>
    </source>
</evidence>
<proteinExistence type="predicted"/>
<gene>
    <name evidence="2" type="ORF">Taro_043262</name>
</gene>
<evidence type="ECO:0000313" key="3">
    <source>
        <dbReference type="Proteomes" id="UP000652761"/>
    </source>
</evidence>
<dbReference type="AlphaFoldDB" id="A0A843WYK0"/>
<sequence length="89" mass="9705">MTDQSVAFMHAKPQVSPPLQQQDDKRTVYCQSPVATGAADAFIIRTRRSPPSPSEGDGSLCRDISREGKPTKGDRDVLVDEAKRSLFSA</sequence>
<comment type="caution">
    <text evidence="2">The sequence shown here is derived from an EMBL/GenBank/DDBJ whole genome shotgun (WGS) entry which is preliminary data.</text>
</comment>
<protein>
    <submittedName>
        <fullName evidence="2">Uncharacterized protein</fullName>
    </submittedName>
</protein>
<keyword evidence="3" id="KW-1185">Reference proteome</keyword>